<reference evidence="1 2" key="1">
    <citation type="submission" date="2021-07" db="EMBL/GenBank/DDBJ databases">
        <title>Flavobacterium sp. nov. isolated from sediment on the Taihu Lake.</title>
        <authorList>
            <person name="Qu J.-H."/>
        </authorList>
    </citation>
    <scope>NUCLEOTIDE SEQUENCE [LARGE SCALE GENOMIC DNA]</scope>
    <source>
        <strain evidence="1 2">NAS39</strain>
    </source>
</reference>
<comment type="caution">
    <text evidence="1">The sequence shown here is derived from an EMBL/GenBank/DDBJ whole genome shotgun (WGS) entry which is preliminary data.</text>
</comment>
<dbReference type="Proteomes" id="UP000812031">
    <property type="component" value="Unassembled WGS sequence"/>
</dbReference>
<dbReference type="EMBL" id="JAHWYN010000008">
    <property type="protein sequence ID" value="MBW4361095.1"/>
    <property type="molecule type" value="Genomic_DNA"/>
</dbReference>
<keyword evidence="1" id="KW-0808">Transferase</keyword>
<protein>
    <submittedName>
        <fullName evidence="1">Nucleotidyl transferase AbiEii/AbiGii toxin family protein</fullName>
    </submittedName>
</protein>
<dbReference type="Pfam" id="PF08843">
    <property type="entry name" value="AbiEii"/>
    <property type="match status" value="1"/>
</dbReference>
<gene>
    <name evidence="1" type="ORF">KZH69_11420</name>
</gene>
<keyword evidence="2" id="KW-1185">Reference proteome</keyword>
<name>A0ABS6XWP8_9FLAO</name>
<proteinExistence type="predicted"/>
<dbReference type="GO" id="GO:0016740">
    <property type="term" value="F:transferase activity"/>
    <property type="evidence" value="ECO:0007669"/>
    <property type="project" value="UniProtKB-KW"/>
</dbReference>
<sequence>MPDYLHNHKDFAALLRIVGKDLGIEPGLIEKDYWIMHTLYGLKKQGYEFELKGGTSLSKGYEIIQRFSEDIDIHIKPPTEMGINENPKKEKEPNIKAKKHFYDWLAADIKIDGIVAVKRDTAFDDTRYYRSGGIRLYYDDISEGIDGVKEGILLEAGFDTVTPNNSLTISSWAYNKAVQQEVDIIDNRAKEIACYHPGYTFVEKLQTIATKFRQEQETGEERQNLMRQYYDVYSLLGNKQVQTFIGTEEYQIHKRARFPKTDYNIPIAENEAFLLTDKERRNRFRQRYEKTAALYYNGQPDFDKIITEIAEWVEKL</sequence>
<dbReference type="RefSeq" id="WP_219317572.1">
    <property type="nucleotide sequence ID" value="NZ_JAHWYN010000008.1"/>
</dbReference>
<accession>A0ABS6XWP8</accession>
<organism evidence="1 2">
    <name type="scientific">Flavobacterium taihuense</name>
    <dbReference type="NCBI Taxonomy" id="2857508"/>
    <lineage>
        <taxon>Bacteria</taxon>
        <taxon>Pseudomonadati</taxon>
        <taxon>Bacteroidota</taxon>
        <taxon>Flavobacteriia</taxon>
        <taxon>Flavobacteriales</taxon>
        <taxon>Flavobacteriaceae</taxon>
        <taxon>Flavobacterium</taxon>
    </lineage>
</organism>
<evidence type="ECO:0000313" key="2">
    <source>
        <dbReference type="Proteomes" id="UP000812031"/>
    </source>
</evidence>
<evidence type="ECO:0000313" key="1">
    <source>
        <dbReference type="EMBL" id="MBW4361095.1"/>
    </source>
</evidence>
<dbReference type="InterPro" id="IPR014942">
    <property type="entry name" value="AbiEii"/>
</dbReference>